<accession>A0A1N7MRS1</accession>
<name>A0A1N7MRS1_9BACL</name>
<protein>
    <submittedName>
        <fullName evidence="2">Uncharacterized protein</fullName>
    </submittedName>
</protein>
<proteinExistence type="predicted"/>
<dbReference type="AlphaFoldDB" id="A0A1N7MRS1"/>
<dbReference type="RefSeq" id="WP_076346951.1">
    <property type="nucleotide sequence ID" value="NZ_FTOO01000006.1"/>
</dbReference>
<dbReference type="OrthoDB" id="9927218at2"/>
<keyword evidence="1" id="KW-0175">Coiled coil</keyword>
<dbReference type="STRING" id="252246.SAMN05421799_10662"/>
<dbReference type="PROSITE" id="PS50096">
    <property type="entry name" value="IQ"/>
    <property type="match status" value="1"/>
</dbReference>
<evidence type="ECO:0000313" key="3">
    <source>
        <dbReference type="Proteomes" id="UP000186156"/>
    </source>
</evidence>
<keyword evidence="3" id="KW-1185">Reference proteome</keyword>
<organism evidence="2 3">
    <name type="scientific">Alicyclobacillus vulcanalis</name>
    <dbReference type="NCBI Taxonomy" id="252246"/>
    <lineage>
        <taxon>Bacteria</taxon>
        <taxon>Bacillati</taxon>
        <taxon>Bacillota</taxon>
        <taxon>Bacilli</taxon>
        <taxon>Bacillales</taxon>
        <taxon>Alicyclobacillaceae</taxon>
        <taxon>Alicyclobacillus</taxon>
    </lineage>
</organism>
<dbReference type="EMBL" id="FTOO01000006">
    <property type="protein sequence ID" value="SIS88834.1"/>
    <property type="molecule type" value="Genomic_DNA"/>
</dbReference>
<sequence>MSKVVMMFEDDTNHGASESYAQVQIPAIWRALVTVDRILTEKAQEDHERDKTIENLKENVAHLAATVAALQRSLNTIAAELRGMEARR</sequence>
<feature type="coiled-coil region" evidence="1">
    <location>
        <begin position="53"/>
        <end position="87"/>
    </location>
</feature>
<evidence type="ECO:0000256" key="1">
    <source>
        <dbReference type="SAM" id="Coils"/>
    </source>
</evidence>
<dbReference type="Proteomes" id="UP000186156">
    <property type="component" value="Unassembled WGS sequence"/>
</dbReference>
<gene>
    <name evidence="2" type="ORF">SAMN05421799_10662</name>
</gene>
<reference evidence="3" key="1">
    <citation type="submission" date="2017-01" db="EMBL/GenBank/DDBJ databases">
        <authorList>
            <person name="Varghese N."/>
            <person name="Submissions S."/>
        </authorList>
    </citation>
    <scope>NUCLEOTIDE SEQUENCE [LARGE SCALE GENOMIC DNA]</scope>
    <source>
        <strain evidence="3">DSM 16176</strain>
    </source>
</reference>
<evidence type="ECO:0000313" key="2">
    <source>
        <dbReference type="EMBL" id="SIS88834.1"/>
    </source>
</evidence>